<accession>A0AAE0YN18</accession>
<name>A0AAE0YN18_9GAST</name>
<feature type="region of interest" description="Disordered" evidence="1">
    <location>
        <begin position="1"/>
        <end position="28"/>
    </location>
</feature>
<evidence type="ECO:0000313" key="3">
    <source>
        <dbReference type="Proteomes" id="UP001283361"/>
    </source>
</evidence>
<dbReference type="Proteomes" id="UP001283361">
    <property type="component" value="Unassembled WGS sequence"/>
</dbReference>
<feature type="compositionally biased region" description="Basic and acidic residues" evidence="1">
    <location>
        <begin position="1"/>
        <end position="17"/>
    </location>
</feature>
<sequence>MRKVLLKEGKSCFDRRQPGHKNKRSYISLESQPGPGEILILRRYYTKHTDNAKYQKRVSWLEIEQAMSCACHEYLGKCLLQPHRGKCWQARQLRKTET</sequence>
<organism evidence="2 3">
    <name type="scientific">Elysia crispata</name>
    <name type="common">lettuce slug</name>
    <dbReference type="NCBI Taxonomy" id="231223"/>
    <lineage>
        <taxon>Eukaryota</taxon>
        <taxon>Metazoa</taxon>
        <taxon>Spiralia</taxon>
        <taxon>Lophotrochozoa</taxon>
        <taxon>Mollusca</taxon>
        <taxon>Gastropoda</taxon>
        <taxon>Heterobranchia</taxon>
        <taxon>Euthyneura</taxon>
        <taxon>Panpulmonata</taxon>
        <taxon>Sacoglossa</taxon>
        <taxon>Placobranchoidea</taxon>
        <taxon>Plakobranchidae</taxon>
        <taxon>Elysia</taxon>
    </lineage>
</organism>
<comment type="caution">
    <text evidence="2">The sequence shown here is derived from an EMBL/GenBank/DDBJ whole genome shotgun (WGS) entry which is preliminary data.</text>
</comment>
<dbReference type="AlphaFoldDB" id="A0AAE0YN18"/>
<reference evidence="2" key="1">
    <citation type="journal article" date="2023" name="G3 (Bethesda)">
        <title>A reference genome for the long-term kleptoplast-retaining sea slug Elysia crispata morphotype clarki.</title>
        <authorList>
            <person name="Eastman K.E."/>
            <person name="Pendleton A.L."/>
            <person name="Shaikh M.A."/>
            <person name="Suttiyut T."/>
            <person name="Ogas R."/>
            <person name="Tomko P."/>
            <person name="Gavelis G."/>
            <person name="Widhalm J.R."/>
            <person name="Wisecaver J.H."/>
        </authorList>
    </citation>
    <scope>NUCLEOTIDE SEQUENCE</scope>
    <source>
        <strain evidence="2">ECLA1</strain>
    </source>
</reference>
<gene>
    <name evidence="2" type="ORF">RRG08_047147</name>
</gene>
<keyword evidence="3" id="KW-1185">Reference proteome</keyword>
<dbReference type="EMBL" id="JAWDGP010005804">
    <property type="protein sequence ID" value="KAK3751871.1"/>
    <property type="molecule type" value="Genomic_DNA"/>
</dbReference>
<protein>
    <submittedName>
        <fullName evidence="2">Uncharacterized protein</fullName>
    </submittedName>
</protein>
<proteinExistence type="predicted"/>
<evidence type="ECO:0000313" key="2">
    <source>
        <dbReference type="EMBL" id="KAK3751871.1"/>
    </source>
</evidence>
<evidence type="ECO:0000256" key="1">
    <source>
        <dbReference type="SAM" id="MobiDB-lite"/>
    </source>
</evidence>